<sequence>MILKLTIDDETYNIDVSEQMLEEAKEFYAKMDADMDKGWQMSRFWVEQPDLYQRCQIVADRVLGAFHTENKKILNLMSGYILSRVPHIEEVIVDTTGDITLTEIVA</sequence>
<dbReference type="EMBL" id="UOFN01000002">
    <property type="protein sequence ID" value="VAW72632.1"/>
    <property type="molecule type" value="Genomic_DNA"/>
</dbReference>
<protein>
    <submittedName>
        <fullName evidence="1">Uncharacterized protein</fullName>
    </submittedName>
</protein>
<reference evidence="1" key="1">
    <citation type="submission" date="2018-06" db="EMBL/GenBank/DDBJ databases">
        <authorList>
            <person name="Zhirakovskaya E."/>
        </authorList>
    </citation>
    <scope>NUCLEOTIDE SEQUENCE</scope>
</reference>
<accession>A0A3B0YBF5</accession>
<evidence type="ECO:0000313" key="1">
    <source>
        <dbReference type="EMBL" id="VAW72632.1"/>
    </source>
</evidence>
<gene>
    <name evidence="1" type="ORF">MNBD_GAMMA15-1574</name>
</gene>
<dbReference type="AlphaFoldDB" id="A0A3B0YBF5"/>
<name>A0A3B0YBF5_9ZZZZ</name>
<proteinExistence type="predicted"/>
<organism evidence="1">
    <name type="scientific">hydrothermal vent metagenome</name>
    <dbReference type="NCBI Taxonomy" id="652676"/>
    <lineage>
        <taxon>unclassified sequences</taxon>
        <taxon>metagenomes</taxon>
        <taxon>ecological metagenomes</taxon>
    </lineage>
</organism>